<dbReference type="SUPFAM" id="SSF55961">
    <property type="entry name" value="Bet v1-like"/>
    <property type="match status" value="1"/>
</dbReference>
<accession>A0A9E6Y0K4</accession>
<keyword evidence="2" id="KW-1185">Reference proteome</keyword>
<dbReference type="KEGG" id="sbae:DSM104329_04156"/>
<organism evidence="1 2">
    <name type="scientific">Capillimicrobium parvum</name>
    <dbReference type="NCBI Taxonomy" id="2884022"/>
    <lineage>
        <taxon>Bacteria</taxon>
        <taxon>Bacillati</taxon>
        <taxon>Actinomycetota</taxon>
        <taxon>Thermoleophilia</taxon>
        <taxon>Solirubrobacterales</taxon>
        <taxon>Capillimicrobiaceae</taxon>
        <taxon>Capillimicrobium</taxon>
    </lineage>
</organism>
<dbReference type="Proteomes" id="UP001162834">
    <property type="component" value="Chromosome"/>
</dbReference>
<sequence>MRTFTAHTTVKGRHEDVFVTLIDPDCIRRWSPVDFEVEHLDGERLEAGGQARVVGRLAGLRVGFDVDVVEADGERLTLVAAGPIDLDVGYRVAPAGDGSEITASVSVRRASGFSGRVLAGATDALLAGGALEAALGRIARHAEDTEFALAC</sequence>
<evidence type="ECO:0000313" key="2">
    <source>
        <dbReference type="Proteomes" id="UP001162834"/>
    </source>
</evidence>
<dbReference type="EMBL" id="CP087164">
    <property type="protein sequence ID" value="UGS37735.1"/>
    <property type="molecule type" value="Genomic_DNA"/>
</dbReference>
<dbReference type="InterPro" id="IPR019587">
    <property type="entry name" value="Polyketide_cyclase/dehydratase"/>
</dbReference>
<evidence type="ECO:0008006" key="3">
    <source>
        <dbReference type="Google" id="ProtNLM"/>
    </source>
</evidence>
<protein>
    <recommendedName>
        <fullName evidence="3">Polyketide cyclase</fullName>
    </recommendedName>
</protein>
<dbReference type="CDD" id="cd07812">
    <property type="entry name" value="SRPBCC"/>
    <property type="match status" value="1"/>
</dbReference>
<reference evidence="1" key="1">
    <citation type="journal article" date="2022" name="Int. J. Syst. Evol. Microbiol.">
        <title>Pseudomonas aegrilactucae sp. nov. and Pseudomonas morbosilactucae sp. nov., pathogens causing bacterial rot of lettuce in Japan.</title>
        <authorList>
            <person name="Sawada H."/>
            <person name="Fujikawa T."/>
            <person name="Satou M."/>
        </authorList>
    </citation>
    <scope>NUCLEOTIDE SEQUENCE</scope>
    <source>
        <strain evidence="1">0166_1</strain>
    </source>
</reference>
<dbReference type="AlphaFoldDB" id="A0A9E6Y0K4"/>
<dbReference type="RefSeq" id="WP_259311780.1">
    <property type="nucleotide sequence ID" value="NZ_CP087164.1"/>
</dbReference>
<proteinExistence type="predicted"/>
<dbReference type="Pfam" id="PF10604">
    <property type="entry name" value="Polyketide_cyc2"/>
    <property type="match status" value="1"/>
</dbReference>
<gene>
    <name evidence="1" type="ORF">DSM104329_04156</name>
</gene>
<evidence type="ECO:0000313" key="1">
    <source>
        <dbReference type="EMBL" id="UGS37735.1"/>
    </source>
</evidence>
<dbReference type="InterPro" id="IPR023393">
    <property type="entry name" value="START-like_dom_sf"/>
</dbReference>
<dbReference type="Gene3D" id="3.30.530.20">
    <property type="match status" value="1"/>
</dbReference>
<name>A0A9E6Y0K4_9ACTN</name>